<dbReference type="Gene3D" id="3.30.300.20">
    <property type="match status" value="1"/>
</dbReference>
<dbReference type="InterPro" id="IPR015946">
    <property type="entry name" value="KH_dom-like_a/b"/>
</dbReference>
<dbReference type="GO" id="GO:0005525">
    <property type="term" value="F:GTP binding"/>
    <property type="evidence" value="ECO:0007669"/>
    <property type="project" value="UniProtKB-UniRule"/>
</dbReference>
<dbReference type="AlphaFoldDB" id="A0A846QF60"/>
<comment type="caution">
    <text evidence="12">The sequence shown here is derived from an EMBL/GenBank/DDBJ whole genome shotgun (WGS) entry which is preliminary data.</text>
</comment>
<evidence type="ECO:0000256" key="10">
    <source>
        <dbReference type="RuleBase" id="RU004481"/>
    </source>
</evidence>
<dbReference type="FunFam" id="3.40.50.300:FF:000057">
    <property type="entry name" value="GTPase Der"/>
    <property type="match status" value="1"/>
</dbReference>
<comment type="function">
    <text evidence="8 10">GTPase that plays an essential role in the late steps of ribosome biogenesis.</text>
</comment>
<evidence type="ECO:0000259" key="11">
    <source>
        <dbReference type="PROSITE" id="PS51712"/>
    </source>
</evidence>
<keyword evidence="5 8" id="KW-0547">Nucleotide-binding</keyword>
<feature type="binding site" evidence="8">
    <location>
        <begin position="234"/>
        <end position="238"/>
    </location>
    <ligand>
        <name>GTP</name>
        <dbReference type="ChEBI" id="CHEBI:37565"/>
        <label>2</label>
    </ligand>
</feature>
<dbReference type="CDD" id="cd01895">
    <property type="entry name" value="EngA2"/>
    <property type="match status" value="1"/>
</dbReference>
<keyword evidence="4 10" id="KW-0677">Repeat</keyword>
<dbReference type="NCBIfam" id="TIGR00231">
    <property type="entry name" value="small_GTP"/>
    <property type="match status" value="2"/>
</dbReference>
<feature type="domain" description="EngA-type G" evidence="11">
    <location>
        <begin position="3"/>
        <end position="166"/>
    </location>
</feature>
<feature type="binding site" evidence="8">
    <location>
        <begin position="187"/>
        <end position="194"/>
    </location>
    <ligand>
        <name>GTP</name>
        <dbReference type="ChEBI" id="CHEBI:37565"/>
        <label>2</label>
    </ligand>
</feature>
<proteinExistence type="inferred from homology"/>
<dbReference type="RefSeq" id="WP_167940062.1">
    <property type="nucleotide sequence ID" value="NZ_JAATJA010000001.1"/>
</dbReference>
<accession>A0A846QF60</accession>
<keyword evidence="13" id="KW-1185">Reference proteome</keyword>
<dbReference type="EMBL" id="JAATJA010000001">
    <property type="protein sequence ID" value="NJB66968.1"/>
    <property type="molecule type" value="Genomic_DNA"/>
</dbReference>
<dbReference type="NCBIfam" id="TIGR03594">
    <property type="entry name" value="GTPase_EngA"/>
    <property type="match status" value="1"/>
</dbReference>
<dbReference type="FunFam" id="3.40.50.300:FF:000494">
    <property type="entry name" value="tRNA modification GTPase MnmE"/>
    <property type="match status" value="1"/>
</dbReference>
<evidence type="ECO:0000256" key="3">
    <source>
        <dbReference type="ARBA" id="ARBA00022517"/>
    </source>
</evidence>
<evidence type="ECO:0000256" key="9">
    <source>
        <dbReference type="PROSITE-ProRule" id="PRU01049"/>
    </source>
</evidence>
<dbReference type="FunFam" id="3.30.300.20:FF:000004">
    <property type="entry name" value="GTPase Der"/>
    <property type="match status" value="1"/>
</dbReference>
<dbReference type="CDD" id="cd01894">
    <property type="entry name" value="EngA1"/>
    <property type="match status" value="1"/>
</dbReference>
<dbReference type="GO" id="GO:0042254">
    <property type="term" value="P:ribosome biogenesis"/>
    <property type="evidence" value="ECO:0007669"/>
    <property type="project" value="UniProtKB-KW"/>
</dbReference>
<comment type="subunit">
    <text evidence="8">Associates with the 50S ribosomal subunit.</text>
</comment>
<dbReference type="PANTHER" id="PTHR43834:SF6">
    <property type="entry name" value="GTPASE DER"/>
    <property type="match status" value="1"/>
</dbReference>
<dbReference type="InterPro" id="IPR016484">
    <property type="entry name" value="GTPase_Der"/>
</dbReference>
<dbReference type="Proteomes" id="UP000580856">
    <property type="component" value="Unassembled WGS sequence"/>
</dbReference>
<dbReference type="HAMAP" id="MF_00195">
    <property type="entry name" value="GTPase_Der"/>
    <property type="match status" value="1"/>
</dbReference>
<dbReference type="PIRSF" id="PIRSF006485">
    <property type="entry name" value="GTP-binding_EngA"/>
    <property type="match status" value="1"/>
</dbReference>
<dbReference type="InterPro" id="IPR031166">
    <property type="entry name" value="G_ENGA"/>
</dbReference>
<evidence type="ECO:0000313" key="13">
    <source>
        <dbReference type="Proteomes" id="UP000580856"/>
    </source>
</evidence>
<feature type="binding site" evidence="8">
    <location>
        <begin position="9"/>
        <end position="16"/>
    </location>
    <ligand>
        <name>GTP</name>
        <dbReference type="ChEBI" id="CHEBI:37565"/>
        <label>1</label>
    </ligand>
</feature>
<dbReference type="InterPro" id="IPR003593">
    <property type="entry name" value="AAA+_ATPase"/>
</dbReference>
<comment type="similarity">
    <text evidence="1 8 9 10">Belongs to the TRAFAC class TrmE-Era-EngA-EngB-Septin-like GTPase superfamily. EngA (Der) GTPase family.</text>
</comment>
<dbReference type="Pfam" id="PF14714">
    <property type="entry name" value="KH_dom-like"/>
    <property type="match status" value="1"/>
</dbReference>
<evidence type="ECO:0000313" key="12">
    <source>
        <dbReference type="EMBL" id="NJB66968.1"/>
    </source>
</evidence>
<feature type="domain" description="EngA-type G" evidence="11">
    <location>
        <begin position="181"/>
        <end position="354"/>
    </location>
</feature>
<sequence>MLPTIALIGRPNVGKSTLFNRLIRRQKALTHDLPGVTRDRIYGEVRQSERPFALVDTGGLVLDEDQNFEKEILEQAHEAIQESHAILLVVDGKGGLNPVDEQVARDLRESHKPVLVVVNKVDGYEKEDLASEFHALGLELVPVSAAHGYNVPELLERVSAIIDELGFEYGDEEEEEDRTGLRVAMIGRPNAGKSSMCNAILGERRFIVSDVAGTTRDSVDVTFERQGHRYTFVDTAGLRRKTKISDDLERFSVLRSLKATKQAQIAVLVLDAMEGLTVQDKKLVSILDREKTPFIVAVNKIDLAPKGKLEEIKRYFAEQLRICPHVPVIYTSTMTSAGLGGLLPLAEKIWAECQIRVTTGVLNRTLQDAITRHQPPVIKRRRAKFYYLTQTDIKPPTFVFFVNDPELVKSSYSRYLENQLRKSFGLKMAPMQVYFRSSHNKK</sequence>
<protein>
    <recommendedName>
        <fullName evidence="2 8">GTPase Der</fullName>
    </recommendedName>
    <alternativeName>
        <fullName evidence="7 8">GTP-binding protein EngA</fullName>
    </alternativeName>
</protein>
<dbReference type="InterPro" id="IPR005225">
    <property type="entry name" value="Small_GTP-bd"/>
</dbReference>
<dbReference type="InterPro" id="IPR032859">
    <property type="entry name" value="KH_dom-like"/>
</dbReference>
<dbReference type="Gene3D" id="3.40.50.300">
    <property type="entry name" value="P-loop containing nucleotide triphosphate hydrolases"/>
    <property type="match status" value="2"/>
</dbReference>
<organism evidence="12 13">
    <name type="scientific">Desulfobaculum xiamenense</name>
    <dbReference type="NCBI Taxonomy" id="995050"/>
    <lineage>
        <taxon>Bacteria</taxon>
        <taxon>Pseudomonadati</taxon>
        <taxon>Thermodesulfobacteriota</taxon>
        <taxon>Desulfovibrionia</taxon>
        <taxon>Desulfovibrionales</taxon>
        <taxon>Desulfovibrionaceae</taxon>
        <taxon>Desulfobaculum</taxon>
    </lineage>
</organism>
<evidence type="ECO:0000256" key="6">
    <source>
        <dbReference type="ARBA" id="ARBA00023134"/>
    </source>
</evidence>
<evidence type="ECO:0000256" key="2">
    <source>
        <dbReference type="ARBA" id="ARBA00020953"/>
    </source>
</evidence>
<dbReference type="SUPFAM" id="SSF52540">
    <property type="entry name" value="P-loop containing nucleoside triphosphate hydrolases"/>
    <property type="match status" value="2"/>
</dbReference>
<evidence type="ECO:0000256" key="4">
    <source>
        <dbReference type="ARBA" id="ARBA00022737"/>
    </source>
</evidence>
<keyword evidence="3 8" id="KW-0690">Ribosome biogenesis</keyword>
<dbReference type="Pfam" id="PF01926">
    <property type="entry name" value="MMR_HSR1"/>
    <property type="match status" value="2"/>
</dbReference>
<feature type="binding site" evidence="8">
    <location>
        <begin position="56"/>
        <end position="60"/>
    </location>
    <ligand>
        <name>GTP</name>
        <dbReference type="ChEBI" id="CHEBI:37565"/>
        <label>1</label>
    </ligand>
</feature>
<dbReference type="PANTHER" id="PTHR43834">
    <property type="entry name" value="GTPASE DER"/>
    <property type="match status" value="1"/>
</dbReference>
<dbReference type="PROSITE" id="PS51712">
    <property type="entry name" value="G_ENGA"/>
    <property type="match status" value="2"/>
</dbReference>
<gene>
    <name evidence="8" type="primary">der</name>
    <name evidence="12" type="ORF">GGQ74_000608</name>
</gene>
<evidence type="ECO:0000256" key="5">
    <source>
        <dbReference type="ARBA" id="ARBA00022741"/>
    </source>
</evidence>
<feature type="binding site" evidence="8">
    <location>
        <begin position="119"/>
        <end position="122"/>
    </location>
    <ligand>
        <name>GTP</name>
        <dbReference type="ChEBI" id="CHEBI:37565"/>
        <label>1</label>
    </ligand>
</feature>
<evidence type="ECO:0000256" key="8">
    <source>
        <dbReference type="HAMAP-Rule" id="MF_00195"/>
    </source>
</evidence>
<evidence type="ECO:0000256" key="1">
    <source>
        <dbReference type="ARBA" id="ARBA00008279"/>
    </source>
</evidence>
<dbReference type="InterPro" id="IPR006073">
    <property type="entry name" value="GTP-bd"/>
</dbReference>
<dbReference type="SMART" id="SM00382">
    <property type="entry name" value="AAA"/>
    <property type="match status" value="2"/>
</dbReference>
<evidence type="ECO:0000256" key="7">
    <source>
        <dbReference type="ARBA" id="ARBA00032345"/>
    </source>
</evidence>
<reference evidence="12 13" key="1">
    <citation type="submission" date="2020-03" db="EMBL/GenBank/DDBJ databases">
        <title>Genomic Encyclopedia of Type Strains, Phase IV (KMG-IV): sequencing the most valuable type-strain genomes for metagenomic binning, comparative biology and taxonomic classification.</title>
        <authorList>
            <person name="Goeker M."/>
        </authorList>
    </citation>
    <scope>NUCLEOTIDE SEQUENCE [LARGE SCALE GENOMIC DNA]</scope>
    <source>
        <strain evidence="12 13">DSM 24233</strain>
    </source>
</reference>
<name>A0A846QF60_9BACT</name>
<dbReference type="InterPro" id="IPR027417">
    <property type="entry name" value="P-loop_NTPase"/>
</dbReference>
<keyword evidence="6 8" id="KW-0342">GTP-binding</keyword>
<feature type="binding site" evidence="8">
    <location>
        <begin position="299"/>
        <end position="302"/>
    </location>
    <ligand>
        <name>GTP</name>
        <dbReference type="ChEBI" id="CHEBI:37565"/>
        <label>2</label>
    </ligand>
</feature>